<dbReference type="Proteomes" id="UP000269793">
    <property type="component" value="Chromosome II"/>
</dbReference>
<proteinExistence type="predicted"/>
<reference evidence="2 3" key="1">
    <citation type="submission" date="2018-10" db="EMBL/GenBank/DDBJ databases">
        <title>Complete genome sequence of Malassezia restricta CBS 7877.</title>
        <authorList>
            <person name="Morand S.C."/>
            <person name="Bertignac M."/>
            <person name="Iltis A."/>
            <person name="Kolder I."/>
            <person name="Pirovano W."/>
            <person name="Jourdain R."/>
            <person name="Clavaud C."/>
        </authorList>
    </citation>
    <scope>NUCLEOTIDE SEQUENCE [LARGE SCALE GENOMIC DNA]</scope>
    <source>
        <strain evidence="2 3">CBS 7877</strain>
    </source>
</reference>
<evidence type="ECO:0000313" key="3">
    <source>
        <dbReference type="Proteomes" id="UP000269793"/>
    </source>
</evidence>
<dbReference type="OrthoDB" id="10277670at2759"/>
<dbReference type="EMBL" id="CP033149">
    <property type="protein sequence ID" value="AYO41726.1"/>
    <property type="molecule type" value="Genomic_DNA"/>
</dbReference>
<feature type="signal peptide" evidence="1">
    <location>
        <begin position="1"/>
        <end position="20"/>
    </location>
</feature>
<gene>
    <name evidence="2" type="ORF">DNF11_0776</name>
</gene>
<name>A0A3G2S1T3_MALR7</name>
<sequence>MKTSTIAILLAAAALNTANALKCHKNATGVLATWEDTEILDSHVGFGWTQYYQMKDGKLATSNLPGEEYDFYICEAPEKFYKWGGGVVKTKDGKKCLTNSFIREQDPSHDGSHEIVYKQVPENVEKKVTLEDCAEGGMELRKQWFSLGYPERKGCSVPISKRGYENDEPMDLSYGPQGVAFDKDGGLGYDKSDKVRYFHRSQSYLMTGNLDATCVYKNPVEPGK</sequence>
<keyword evidence="1" id="KW-0732">Signal</keyword>
<evidence type="ECO:0000313" key="2">
    <source>
        <dbReference type="EMBL" id="AYO41726.1"/>
    </source>
</evidence>
<evidence type="ECO:0000256" key="1">
    <source>
        <dbReference type="SAM" id="SignalP"/>
    </source>
</evidence>
<accession>A0A3G2S1T3</accession>
<organism evidence="2 3">
    <name type="scientific">Malassezia restricta (strain ATCC 96810 / NBRC 103918 / CBS 7877)</name>
    <name type="common">Seborrheic dermatitis infection agent</name>
    <dbReference type="NCBI Taxonomy" id="425264"/>
    <lineage>
        <taxon>Eukaryota</taxon>
        <taxon>Fungi</taxon>
        <taxon>Dikarya</taxon>
        <taxon>Basidiomycota</taxon>
        <taxon>Ustilaginomycotina</taxon>
        <taxon>Malasseziomycetes</taxon>
        <taxon>Malasseziales</taxon>
        <taxon>Malasseziaceae</taxon>
        <taxon>Malassezia</taxon>
    </lineage>
</organism>
<protein>
    <submittedName>
        <fullName evidence="2">Uncharacterized protein</fullName>
    </submittedName>
</protein>
<feature type="chain" id="PRO_5018268625" evidence="1">
    <location>
        <begin position="21"/>
        <end position="224"/>
    </location>
</feature>
<keyword evidence="3" id="KW-1185">Reference proteome</keyword>
<dbReference type="AlphaFoldDB" id="A0A3G2S1T3"/>
<dbReference type="VEuPathDB" id="FungiDB:DNF11_0776"/>